<dbReference type="InterPro" id="IPR011599">
    <property type="entry name" value="PFD_alpha_archaea"/>
</dbReference>
<dbReference type="PANTHER" id="PTHR12674">
    <property type="entry name" value="PREFOLDIN SUBUNIT 5"/>
    <property type="match status" value="1"/>
</dbReference>
<sequence length="175" mass="18598">MSSQQGGVDVSTLSVQQLSALQARLSQELEHLSSSYQRLRAAQSRFRDCIRSIKDGIQGKSGETPLLIPLTTSLYVPATLASSTDPSPDSGKSSKPSVLVDVGTGFFVEKSPEDGISFYKGKVDDLTKNLVEIEKAVGAKNENLRVIEDVLRQKMLAEQASGSGVGRAQAQASAG</sequence>
<proteinExistence type="inferred from homology"/>
<dbReference type="AlphaFoldDB" id="A0A0D2AZR5"/>
<feature type="coiled-coil region" evidence="2">
    <location>
        <begin position="116"/>
        <end position="143"/>
    </location>
</feature>
<dbReference type="InterPro" id="IPR004127">
    <property type="entry name" value="Prefoldin_subunit_alpha"/>
</dbReference>
<evidence type="ECO:0000313" key="4">
    <source>
        <dbReference type="Proteomes" id="UP000053328"/>
    </source>
</evidence>
<keyword evidence="2" id="KW-0175">Coiled coil</keyword>
<dbReference type="NCBIfam" id="TIGR00293">
    <property type="entry name" value="prefoldin subunit alpha"/>
    <property type="match status" value="1"/>
</dbReference>
<name>A0A0D2AZR5_9EURO</name>
<dbReference type="EMBL" id="KN847498">
    <property type="protein sequence ID" value="KIW11935.1"/>
    <property type="molecule type" value="Genomic_DNA"/>
</dbReference>
<dbReference type="GO" id="GO:1990113">
    <property type="term" value="P:RNA polymerase I assembly"/>
    <property type="evidence" value="ECO:0007669"/>
    <property type="project" value="TreeGrafter"/>
</dbReference>
<dbReference type="OrthoDB" id="10267474at2759"/>
<dbReference type="GO" id="GO:0006457">
    <property type="term" value="P:protein folding"/>
    <property type="evidence" value="ECO:0007669"/>
    <property type="project" value="InterPro"/>
</dbReference>
<keyword evidence="4" id="KW-1185">Reference proteome</keyword>
<dbReference type="VEuPathDB" id="FungiDB:PV08_09208"/>
<dbReference type="Proteomes" id="UP000053328">
    <property type="component" value="Unassembled WGS sequence"/>
</dbReference>
<dbReference type="GeneID" id="27336291"/>
<dbReference type="HOGENOM" id="CLU_091867_0_0_1"/>
<dbReference type="SUPFAM" id="SSF46579">
    <property type="entry name" value="Prefoldin"/>
    <property type="match status" value="1"/>
</dbReference>
<dbReference type="PANTHER" id="PTHR12674:SF2">
    <property type="entry name" value="PREFOLDIN SUBUNIT 5"/>
    <property type="match status" value="1"/>
</dbReference>
<evidence type="ECO:0000256" key="2">
    <source>
        <dbReference type="SAM" id="Coils"/>
    </source>
</evidence>
<dbReference type="Pfam" id="PF02996">
    <property type="entry name" value="Prefoldin"/>
    <property type="match status" value="1"/>
</dbReference>
<dbReference type="Gene3D" id="1.10.287.370">
    <property type="match status" value="1"/>
</dbReference>
<dbReference type="CDD" id="cd23157">
    <property type="entry name" value="Prefoldin_5"/>
    <property type="match status" value="1"/>
</dbReference>
<dbReference type="GO" id="GO:1990114">
    <property type="term" value="P:RNA polymerase II core complex assembly"/>
    <property type="evidence" value="ECO:0007669"/>
    <property type="project" value="TreeGrafter"/>
</dbReference>
<dbReference type="STRING" id="91928.A0A0D2AZR5"/>
<dbReference type="RefSeq" id="XP_016232151.1">
    <property type="nucleotide sequence ID" value="XM_016383528.1"/>
</dbReference>
<dbReference type="GO" id="GO:1990115">
    <property type="term" value="P:RNA polymerase III assembly"/>
    <property type="evidence" value="ECO:0007669"/>
    <property type="project" value="TreeGrafter"/>
</dbReference>
<reference evidence="3 4" key="1">
    <citation type="submission" date="2015-01" db="EMBL/GenBank/DDBJ databases">
        <title>The Genome Sequence of Exophiala spinifera CBS89968.</title>
        <authorList>
            <consortium name="The Broad Institute Genomics Platform"/>
            <person name="Cuomo C."/>
            <person name="de Hoog S."/>
            <person name="Gorbushina A."/>
            <person name="Stielow B."/>
            <person name="Teixiera M."/>
            <person name="Abouelleil A."/>
            <person name="Chapman S.B."/>
            <person name="Priest M."/>
            <person name="Young S.K."/>
            <person name="Wortman J."/>
            <person name="Nusbaum C."/>
            <person name="Birren B."/>
        </authorList>
    </citation>
    <scope>NUCLEOTIDE SEQUENCE [LARGE SCALE GENOMIC DNA]</scope>
    <source>
        <strain evidence="3 4">CBS 89968</strain>
    </source>
</reference>
<protein>
    <submittedName>
        <fullName evidence="3">Prefoldin, alpha subunit</fullName>
    </submittedName>
</protein>
<accession>A0A0D2AZR5</accession>
<evidence type="ECO:0000256" key="1">
    <source>
        <dbReference type="ARBA" id="ARBA00010048"/>
    </source>
</evidence>
<dbReference type="GO" id="GO:0016272">
    <property type="term" value="C:prefoldin complex"/>
    <property type="evidence" value="ECO:0007669"/>
    <property type="project" value="InterPro"/>
</dbReference>
<dbReference type="InterPro" id="IPR009053">
    <property type="entry name" value="Prefoldin"/>
</dbReference>
<dbReference type="GO" id="GO:0005737">
    <property type="term" value="C:cytoplasm"/>
    <property type="evidence" value="ECO:0007669"/>
    <property type="project" value="TreeGrafter"/>
</dbReference>
<dbReference type="GO" id="GO:0051082">
    <property type="term" value="F:unfolded protein binding"/>
    <property type="evidence" value="ECO:0007669"/>
    <property type="project" value="InterPro"/>
</dbReference>
<comment type="similarity">
    <text evidence="1">Belongs to the prefoldin subunit alpha family.</text>
</comment>
<evidence type="ECO:0000313" key="3">
    <source>
        <dbReference type="EMBL" id="KIW11935.1"/>
    </source>
</evidence>
<organism evidence="3 4">
    <name type="scientific">Exophiala spinifera</name>
    <dbReference type="NCBI Taxonomy" id="91928"/>
    <lineage>
        <taxon>Eukaryota</taxon>
        <taxon>Fungi</taxon>
        <taxon>Dikarya</taxon>
        <taxon>Ascomycota</taxon>
        <taxon>Pezizomycotina</taxon>
        <taxon>Eurotiomycetes</taxon>
        <taxon>Chaetothyriomycetidae</taxon>
        <taxon>Chaetothyriales</taxon>
        <taxon>Herpotrichiellaceae</taxon>
        <taxon>Exophiala</taxon>
    </lineage>
</organism>
<gene>
    <name evidence="3" type="ORF">PV08_09208</name>
</gene>